<organism evidence="1 2">
    <name type="scientific">Ceratodon purpureus</name>
    <name type="common">Fire moss</name>
    <name type="synonym">Dicranum purpureum</name>
    <dbReference type="NCBI Taxonomy" id="3225"/>
    <lineage>
        <taxon>Eukaryota</taxon>
        <taxon>Viridiplantae</taxon>
        <taxon>Streptophyta</taxon>
        <taxon>Embryophyta</taxon>
        <taxon>Bryophyta</taxon>
        <taxon>Bryophytina</taxon>
        <taxon>Bryopsida</taxon>
        <taxon>Dicranidae</taxon>
        <taxon>Pseudoditrichales</taxon>
        <taxon>Ditrichaceae</taxon>
        <taxon>Ceratodon</taxon>
    </lineage>
</organism>
<dbReference type="PANTHER" id="PTHR15599">
    <property type="entry name" value="RTDR1"/>
    <property type="match status" value="1"/>
</dbReference>
<dbReference type="Proteomes" id="UP000822688">
    <property type="component" value="Chromosome 1"/>
</dbReference>
<reference evidence="1" key="1">
    <citation type="submission" date="2020-06" db="EMBL/GenBank/DDBJ databases">
        <title>WGS assembly of Ceratodon purpureus strain R40.</title>
        <authorList>
            <person name="Carey S.B."/>
            <person name="Jenkins J."/>
            <person name="Shu S."/>
            <person name="Lovell J.T."/>
            <person name="Sreedasyam A."/>
            <person name="Maumus F."/>
            <person name="Tiley G.P."/>
            <person name="Fernandez-Pozo N."/>
            <person name="Barry K."/>
            <person name="Chen C."/>
            <person name="Wang M."/>
            <person name="Lipzen A."/>
            <person name="Daum C."/>
            <person name="Saski C.A."/>
            <person name="Payton A.C."/>
            <person name="Mcbreen J.C."/>
            <person name="Conrad R.E."/>
            <person name="Kollar L.M."/>
            <person name="Olsson S."/>
            <person name="Huttunen S."/>
            <person name="Landis J.B."/>
            <person name="Wickett N.J."/>
            <person name="Johnson M.G."/>
            <person name="Rensing S.A."/>
            <person name="Grimwood J."/>
            <person name="Schmutz J."/>
            <person name="Mcdaniel S.F."/>
        </authorList>
    </citation>
    <scope>NUCLEOTIDE SEQUENCE</scope>
    <source>
        <strain evidence="1">R40</strain>
    </source>
</reference>
<dbReference type="AlphaFoldDB" id="A0A8T0J6G5"/>
<keyword evidence="2" id="KW-1185">Reference proteome</keyword>
<gene>
    <name evidence="1" type="ORF">KC19_1G158200</name>
</gene>
<dbReference type="EMBL" id="CM026421">
    <property type="protein sequence ID" value="KAG0591207.1"/>
    <property type="molecule type" value="Genomic_DNA"/>
</dbReference>
<dbReference type="InterPro" id="IPR042856">
    <property type="entry name" value="RSP14"/>
</dbReference>
<accession>A0A8T0J6G5</accession>
<dbReference type="SUPFAM" id="SSF48371">
    <property type="entry name" value="ARM repeat"/>
    <property type="match status" value="1"/>
</dbReference>
<dbReference type="InterPro" id="IPR011989">
    <property type="entry name" value="ARM-like"/>
</dbReference>
<dbReference type="PANTHER" id="PTHR15599:SF1">
    <property type="entry name" value="RADIAL SPOKE HEAD 14 HOMOLOG"/>
    <property type="match status" value="1"/>
</dbReference>
<evidence type="ECO:0000313" key="2">
    <source>
        <dbReference type="Proteomes" id="UP000822688"/>
    </source>
</evidence>
<name>A0A8T0J6G5_CERPU</name>
<evidence type="ECO:0000313" key="1">
    <source>
        <dbReference type="EMBL" id="KAG0591207.1"/>
    </source>
</evidence>
<dbReference type="Gene3D" id="1.25.10.10">
    <property type="entry name" value="Leucine-rich Repeat Variant"/>
    <property type="match status" value="1"/>
</dbReference>
<sequence>MPRQPDKFDKRDRRVEDALIADDKRIREEKARLAALEKAKKKQKPPDDRNIVRSEQAKWCEDEKQVNWFHDNPNEDGLMRPYLQWRYCLKQLGVSGTDIIAVPWPNDVNNERAYPLLNCERHGHDIWMHQAQPNVTPQLPSTVTPGHLNFMYSKMARTLKSNLLIVRQKSVRWCVELLCVPDNRARCIAAGLLPILAGMIPETDLYIRQQLALCFKYFSAAITTWNDLVELGCIRGLIEMLRTDDVVLRCNALDALNDCALSCEVRDSIVEDGTTLPFVVQGLAKDTDPGNVCFAMDLCSKCMGSLNYCQKAIDQVLAAGGVPIVLKLAKTVYQPTMVSCGRFICLIGFEEKGRKQAVSLGAVAVFVPYIDHVEARIMAYGTAALLSLTLEIKGKKDFIIANGVPLMTAMIHLTDGELSFLAMNLIINVTEDPAARRKVQHGIGICRKLILETFNGTLKKCARQTIQELQFTSRAYQNLRDVR</sequence>
<dbReference type="InterPro" id="IPR016024">
    <property type="entry name" value="ARM-type_fold"/>
</dbReference>
<comment type="caution">
    <text evidence="1">The sequence shown here is derived from an EMBL/GenBank/DDBJ whole genome shotgun (WGS) entry which is preliminary data.</text>
</comment>
<protein>
    <submittedName>
        <fullName evidence="1">Uncharacterized protein</fullName>
    </submittedName>
</protein>
<proteinExistence type="predicted"/>